<dbReference type="Proteomes" id="UP000198853">
    <property type="component" value="Unassembled WGS sequence"/>
</dbReference>
<keyword evidence="3" id="KW-1185">Reference proteome</keyword>
<evidence type="ECO:0000256" key="1">
    <source>
        <dbReference type="SAM" id="Phobius"/>
    </source>
</evidence>
<keyword evidence="1" id="KW-0812">Transmembrane</keyword>
<accession>A0A1G8LBM0</accession>
<dbReference type="EMBL" id="FNEN01000003">
    <property type="protein sequence ID" value="SDI53023.1"/>
    <property type="molecule type" value="Genomic_DNA"/>
</dbReference>
<feature type="transmembrane region" description="Helical" evidence="1">
    <location>
        <begin position="12"/>
        <end position="35"/>
    </location>
</feature>
<reference evidence="2 3" key="1">
    <citation type="submission" date="2016-10" db="EMBL/GenBank/DDBJ databases">
        <authorList>
            <person name="de Groot N.N."/>
        </authorList>
    </citation>
    <scope>NUCLEOTIDE SEQUENCE [LARGE SCALE GENOMIC DNA]</scope>
    <source>
        <strain evidence="2 3">DSM 21771</strain>
    </source>
</reference>
<proteinExistence type="predicted"/>
<name>A0A1G8LBM0_9BACI</name>
<evidence type="ECO:0000313" key="3">
    <source>
        <dbReference type="Proteomes" id="UP000198853"/>
    </source>
</evidence>
<keyword evidence="1" id="KW-1133">Transmembrane helix</keyword>
<gene>
    <name evidence="2" type="ORF">SAMN04488123_1039</name>
</gene>
<keyword evidence="1" id="KW-0472">Membrane</keyword>
<protein>
    <submittedName>
        <fullName evidence="2">Uncharacterized protein</fullName>
    </submittedName>
</protein>
<dbReference type="AlphaFoldDB" id="A0A1G8LBM0"/>
<feature type="transmembrane region" description="Helical" evidence="1">
    <location>
        <begin position="47"/>
        <end position="69"/>
    </location>
</feature>
<organism evidence="2 3">
    <name type="scientific">Natribacillus halophilus</name>
    <dbReference type="NCBI Taxonomy" id="549003"/>
    <lineage>
        <taxon>Bacteria</taxon>
        <taxon>Bacillati</taxon>
        <taxon>Bacillota</taxon>
        <taxon>Bacilli</taxon>
        <taxon>Bacillales</taxon>
        <taxon>Bacillaceae</taxon>
        <taxon>Natribacillus</taxon>
    </lineage>
</organism>
<sequence>MKMQKILERLFTISLVSSLTLAFIMIMLQMIGLVIGDGQLMIQSSEWLTQPTIILAAVFSGIAFILGYFPKYRESKG</sequence>
<evidence type="ECO:0000313" key="2">
    <source>
        <dbReference type="EMBL" id="SDI53023.1"/>
    </source>
</evidence>